<keyword evidence="7" id="KW-0456">Lyase</keyword>
<evidence type="ECO:0000313" key="18">
    <source>
        <dbReference type="Proteomes" id="UP000466554"/>
    </source>
</evidence>
<keyword evidence="5" id="KW-0408">Iron</keyword>
<keyword evidence="6" id="KW-0411">Iron-sulfur</keyword>
<evidence type="ECO:0000256" key="15">
    <source>
        <dbReference type="SAM" id="MobiDB-lite"/>
    </source>
</evidence>
<evidence type="ECO:0000313" key="17">
    <source>
        <dbReference type="EMBL" id="BBY73376.1"/>
    </source>
</evidence>
<keyword evidence="4" id="KW-0479">Metal-binding</keyword>
<evidence type="ECO:0000256" key="3">
    <source>
        <dbReference type="ARBA" id="ARBA00022691"/>
    </source>
</evidence>
<name>A0A7I7TZ36_MYCPF</name>
<dbReference type="SFLD" id="SFLDG01385">
    <property type="entry name" value="heme_carboxy_lyase_like"/>
    <property type="match status" value="1"/>
</dbReference>
<dbReference type="CDD" id="cd01335">
    <property type="entry name" value="Radical_SAM"/>
    <property type="match status" value="1"/>
</dbReference>
<accession>A0A7I7TZ36</accession>
<evidence type="ECO:0000256" key="9">
    <source>
        <dbReference type="ARBA" id="ARBA00051925"/>
    </source>
</evidence>
<evidence type="ECO:0000256" key="10">
    <source>
        <dbReference type="ARBA" id="ARBA00066739"/>
    </source>
</evidence>
<keyword evidence="2" id="KW-0004">4Fe-4S</keyword>
<dbReference type="Proteomes" id="UP000466554">
    <property type="component" value="Chromosome"/>
</dbReference>
<reference evidence="17 18" key="1">
    <citation type="journal article" date="2019" name="Emerg. Microbes Infect.">
        <title>Comprehensive subspecies identification of 175 nontuberculous mycobacteria species based on 7547 genomic profiles.</title>
        <authorList>
            <person name="Matsumoto Y."/>
            <person name="Kinjo T."/>
            <person name="Motooka D."/>
            <person name="Nabeya D."/>
            <person name="Jung N."/>
            <person name="Uechi K."/>
            <person name="Horii T."/>
            <person name="Iida T."/>
            <person name="Fujita J."/>
            <person name="Nakamura S."/>
        </authorList>
    </citation>
    <scope>NUCLEOTIDE SEQUENCE [LARGE SCALE GENOMIC DNA]</scope>
    <source>
        <strain evidence="17 18">JCM 6367</strain>
    </source>
</reference>
<keyword evidence="3" id="KW-0949">S-adenosyl-L-methionine</keyword>
<evidence type="ECO:0000256" key="14">
    <source>
        <dbReference type="ARBA" id="ARBA00079192"/>
    </source>
</evidence>
<dbReference type="SUPFAM" id="SSF102114">
    <property type="entry name" value="Radical SAM enzymes"/>
    <property type="match status" value="1"/>
</dbReference>
<evidence type="ECO:0000256" key="13">
    <source>
        <dbReference type="ARBA" id="ARBA00077306"/>
    </source>
</evidence>
<dbReference type="PROSITE" id="PS51918">
    <property type="entry name" value="RADICAL_SAM"/>
    <property type="match status" value="1"/>
</dbReference>
<feature type="compositionally biased region" description="Basic and acidic residues" evidence="15">
    <location>
        <begin position="359"/>
        <end position="372"/>
    </location>
</feature>
<dbReference type="SFLD" id="SFLDG01067">
    <property type="entry name" value="SPASM/twitch_domain_containing"/>
    <property type="match status" value="1"/>
</dbReference>
<dbReference type="SFLD" id="SFLDF00316">
    <property type="entry name" value="C-terminal_tyrosine_decarboxyl"/>
    <property type="match status" value="1"/>
</dbReference>
<dbReference type="InterPro" id="IPR034480">
    <property type="entry name" value="Heme_synthase-like"/>
</dbReference>
<dbReference type="InterPro" id="IPR058240">
    <property type="entry name" value="rSAM_sf"/>
</dbReference>
<evidence type="ECO:0000256" key="12">
    <source>
        <dbReference type="ARBA" id="ARBA00074337"/>
    </source>
</evidence>
<evidence type="ECO:0000256" key="8">
    <source>
        <dbReference type="ARBA" id="ARBA00051525"/>
    </source>
</evidence>
<dbReference type="AlphaFoldDB" id="A0A7I7TZ36"/>
<evidence type="ECO:0000256" key="6">
    <source>
        <dbReference type="ARBA" id="ARBA00023014"/>
    </source>
</evidence>
<dbReference type="GO" id="GO:0003824">
    <property type="term" value="F:catalytic activity"/>
    <property type="evidence" value="ECO:0007669"/>
    <property type="project" value="InterPro"/>
</dbReference>
<dbReference type="PANTHER" id="PTHR11228">
    <property type="entry name" value="RADICAL SAM DOMAIN PROTEIN"/>
    <property type="match status" value="1"/>
</dbReference>
<dbReference type="InterPro" id="IPR013785">
    <property type="entry name" value="Aldolase_TIM"/>
</dbReference>
<dbReference type="EC" id="4.1.99.26" evidence="11"/>
<proteinExistence type="predicted"/>
<dbReference type="InterPro" id="IPR050377">
    <property type="entry name" value="Radical_SAM_PqqE_MftC-like"/>
</dbReference>
<comment type="catalytic activity">
    <reaction evidence="8">
        <text>[mycofactocin precursor peptide]-C-terminal glycyl-L-valyl-L-tyrosine + S-adenosyl-L-methionine = [mycofactocin precursor peptide]-C-terminal glycyl-N-{[2-(4-hydroxyphenyl)ethenyl]-3-methylbutanamide} + 5'-deoxyadenosine + L-methionine + CO2</text>
        <dbReference type="Rhea" id="RHEA:65492"/>
        <dbReference type="Rhea" id="RHEA-COMP:16815"/>
        <dbReference type="Rhea" id="RHEA-COMP:16816"/>
        <dbReference type="ChEBI" id="CHEBI:16526"/>
        <dbReference type="ChEBI" id="CHEBI:17319"/>
        <dbReference type="ChEBI" id="CHEBI:57844"/>
        <dbReference type="ChEBI" id="CHEBI:59789"/>
        <dbReference type="ChEBI" id="CHEBI:156515"/>
        <dbReference type="ChEBI" id="CHEBI:156517"/>
        <dbReference type="EC" id="1.3.98.7"/>
    </reaction>
</comment>
<protein>
    <recommendedName>
        <fullName evidence="12">Mycofactocin maturase MftC</fullName>
        <ecNumber evidence="10">1.3.98.7</ecNumber>
        <ecNumber evidence="11">4.1.99.26</ecNumber>
    </recommendedName>
    <alternativeName>
        <fullName evidence="14">[Mycofactocin precursor peptide]-pyrrolidinone derivative synthase</fullName>
    </alternativeName>
    <alternativeName>
        <fullName evidence="13">[Mycofactocin precursor peptide]-tyrosine decarboxylase</fullName>
    </alternativeName>
</protein>
<dbReference type="SFLD" id="SFLDG01386">
    <property type="entry name" value="main_SPASM_domain-containing"/>
    <property type="match status" value="1"/>
</dbReference>
<dbReference type="GO" id="GO:0051539">
    <property type="term" value="F:4 iron, 4 sulfur cluster binding"/>
    <property type="evidence" value="ECO:0007669"/>
    <property type="project" value="UniProtKB-KW"/>
</dbReference>
<sequence length="411" mass="44171">MTLAAPVPRLVDQFERGLDAPICLTWELTYACNLSCVHCLSSSGKRDPRELSTQQCKDIIDELERMQVFYVNIGGGEPTVRSDFWELVDYATEHHVGVKFSTNGVRIDKKVAAKLAASDYVDVQISLDGATAEVNDAVRGPGSFAMAVRALENLKEAGFKDAKISVVVTRHNIDQLDDFKALADNYGATLRITRLRPSGRGADVWDDLHPTADQQVQLYNWLVAHGERVLTGDSFFHLSGLGEPGALAGLNLCGAGRVVCLIDPVGDVYACPFAIHDKFLAGNVLTGAGPDAPGFQGVWQHSELFRELREPQSAGACSGCGHYDACRGGCMAAKFFTGLPMDGPDPECVQGYGEPALALDRDKPRSSVDHSRAGGRNKPKGPIPLTLLSAPPRQPVGAGAPPKKFCNESPV</sequence>
<evidence type="ECO:0000259" key="16">
    <source>
        <dbReference type="PROSITE" id="PS51918"/>
    </source>
</evidence>
<dbReference type="RefSeq" id="WP_104862875.1">
    <property type="nucleotide sequence ID" value="NZ_AP022598.1"/>
</dbReference>
<dbReference type="CDD" id="cd21123">
    <property type="entry name" value="SPASM_MftC-like"/>
    <property type="match status" value="1"/>
</dbReference>
<dbReference type="EMBL" id="AP022598">
    <property type="protein sequence ID" value="BBY73376.1"/>
    <property type="molecule type" value="Genomic_DNA"/>
</dbReference>
<dbReference type="PIRSF" id="PIRSF037420">
    <property type="entry name" value="PQQ_syn_pqqE"/>
    <property type="match status" value="1"/>
</dbReference>
<dbReference type="PANTHER" id="PTHR11228:SF7">
    <property type="entry name" value="PQQA PEPTIDE CYCLASE"/>
    <property type="match status" value="1"/>
</dbReference>
<dbReference type="Gene3D" id="3.20.20.70">
    <property type="entry name" value="Aldolase class I"/>
    <property type="match status" value="1"/>
</dbReference>
<dbReference type="InterPro" id="IPR017200">
    <property type="entry name" value="PqqE-like"/>
</dbReference>
<dbReference type="EC" id="1.3.98.7" evidence="10"/>
<feature type="region of interest" description="Disordered" evidence="15">
    <location>
        <begin position="359"/>
        <end position="411"/>
    </location>
</feature>
<evidence type="ECO:0000256" key="11">
    <source>
        <dbReference type="ARBA" id="ARBA00066804"/>
    </source>
</evidence>
<gene>
    <name evidence="17" type="ORF">MPRF_02750</name>
</gene>
<dbReference type="Pfam" id="PF04055">
    <property type="entry name" value="Radical_SAM"/>
    <property type="match status" value="1"/>
</dbReference>
<organism evidence="17 18">
    <name type="scientific">Mycolicibacterium parafortuitum</name>
    <name type="common">Mycobacterium parafortuitum</name>
    <dbReference type="NCBI Taxonomy" id="39692"/>
    <lineage>
        <taxon>Bacteria</taxon>
        <taxon>Bacillati</taxon>
        <taxon>Actinomycetota</taxon>
        <taxon>Actinomycetes</taxon>
        <taxon>Mycobacteriales</taxon>
        <taxon>Mycobacteriaceae</taxon>
        <taxon>Mycolicibacterium</taxon>
    </lineage>
</organism>
<dbReference type="InterPro" id="IPR023885">
    <property type="entry name" value="4Fe4S-binding_SPASM_dom"/>
</dbReference>
<dbReference type="InterPro" id="IPR006638">
    <property type="entry name" value="Elp3/MiaA/NifB-like_rSAM"/>
</dbReference>
<comment type="cofactor">
    <cofactor evidence="1">
        <name>[4Fe-4S] cluster</name>
        <dbReference type="ChEBI" id="CHEBI:49883"/>
    </cofactor>
</comment>
<evidence type="ECO:0000256" key="1">
    <source>
        <dbReference type="ARBA" id="ARBA00001966"/>
    </source>
</evidence>
<evidence type="ECO:0000256" key="7">
    <source>
        <dbReference type="ARBA" id="ARBA00023239"/>
    </source>
</evidence>
<comment type="catalytic activity">
    <reaction evidence="9">
        <text>[mycofactocin precursor peptide]-C-terminal glycyl-N-{[2-(4-hydroxyphenyl)ethenyl]-3-methylbutanamide} + AH2 + S-adenosyl-L-methionine = [mycofactocin precursor peptide]-C-terminal glycyl-N-{5-[(4-hydroxyphenyl)methyl]-4,4-dimethyl-2-oxopyrrolidin-3-yl}acetamide + 5'-deoxyadenosine + L-methionine + A + H(+)</text>
        <dbReference type="Rhea" id="RHEA:65500"/>
        <dbReference type="Rhea" id="RHEA-COMP:16816"/>
        <dbReference type="Rhea" id="RHEA-COMP:16818"/>
        <dbReference type="ChEBI" id="CHEBI:13193"/>
        <dbReference type="ChEBI" id="CHEBI:15378"/>
        <dbReference type="ChEBI" id="CHEBI:17319"/>
        <dbReference type="ChEBI" id="CHEBI:17499"/>
        <dbReference type="ChEBI" id="CHEBI:57844"/>
        <dbReference type="ChEBI" id="CHEBI:59789"/>
        <dbReference type="ChEBI" id="CHEBI:156517"/>
        <dbReference type="ChEBI" id="CHEBI:156518"/>
        <dbReference type="EC" id="4.1.99.26"/>
    </reaction>
</comment>
<evidence type="ECO:0000256" key="4">
    <source>
        <dbReference type="ARBA" id="ARBA00022723"/>
    </source>
</evidence>
<dbReference type="SMART" id="SM00729">
    <property type="entry name" value="Elp3"/>
    <property type="match status" value="1"/>
</dbReference>
<evidence type="ECO:0000256" key="2">
    <source>
        <dbReference type="ARBA" id="ARBA00022485"/>
    </source>
</evidence>
<dbReference type="GO" id="GO:0046872">
    <property type="term" value="F:metal ion binding"/>
    <property type="evidence" value="ECO:0007669"/>
    <property type="project" value="UniProtKB-KW"/>
</dbReference>
<dbReference type="NCBIfam" id="TIGR04085">
    <property type="entry name" value="rSAM_more_4Fe4S"/>
    <property type="match status" value="1"/>
</dbReference>
<dbReference type="SFLD" id="SFLDS00029">
    <property type="entry name" value="Radical_SAM"/>
    <property type="match status" value="1"/>
</dbReference>
<dbReference type="InterPro" id="IPR023913">
    <property type="entry name" value="MftC"/>
</dbReference>
<evidence type="ECO:0000256" key="5">
    <source>
        <dbReference type="ARBA" id="ARBA00023004"/>
    </source>
</evidence>
<dbReference type="InterPro" id="IPR007197">
    <property type="entry name" value="rSAM"/>
</dbReference>
<dbReference type="NCBIfam" id="TIGR03962">
    <property type="entry name" value="mycofact_rSAM"/>
    <property type="match status" value="1"/>
</dbReference>
<dbReference type="FunFam" id="3.20.20.70:FF:000188">
    <property type="entry name" value="Mycofactocin radical SAM maturase MftC"/>
    <property type="match status" value="1"/>
</dbReference>
<feature type="domain" description="Radical SAM core" evidence="16">
    <location>
        <begin position="18"/>
        <end position="228"/>
    </location>
</feature>